<dbReference type="InterPro" id="IPR000307">
    <property type="entry name" value="Ribosomal_bS16"/>
</dbReference>
<dbReference type="Pfam" id="PF00886">
    <property type="entry name" value="Ribosomal_S16"/>
    <property type="match status" value="1"/>
</dbReference>
<dbReference type="GO" id="GO:0006412">
    <property type="term" value="P:translation"/>
    <property type="evidence" value="ECO:0007669"/>
    <property type="project" value="UniProtKB-UniRule"/>
</dbReference>
<dbReference type="SUPFAM" id="SSF54565">
    <property type="entry name" value="Ribosomal protein S16"/>
    <property type="match status" value="1"/>
</dbReference>
<evidence type="ECO:0000256" key="1">
    <source>
        <dbReference type="ARBA" id="ARBA00022980"/>
    </source>
</evidence>
<dbReference type="PANTHER" id="PTHR12919">
    <property type="entry name" value="30S RIBOSOMAL PROTEIN S16"/>
    <property type="match status" value="1"/>
</dbReference>
<dbReference type="PANTHER" id="PTHR12919:SF20">
    <property type="entry name" value="SMALL RIBOSOMAL SUBUNIT PROTEIN BS16M"/>
    <property type="match status" value="1"/>
</dbReference>
<dbReference type="GO" id="GO:0015935">
    <property type="term" value="C:small ribosomal subunit"/>
    <property type="evidence" value="ECO:0007669"/>
    <property type="project" value="TreeGrafter"/>
</dbReference>
<evidence type="ECO:0000313" key="4">
    <source>
        <dbReference type="EMBL" id="AWB10224.1"/>
    </source>
</evidence>
<protein>
    <recommendedName>
        <fullName evidence="3">Small ribosomal subunit protein bS16</fullName>
    </recommendedName>
</protein>
<dbReference type="InterPro" id="IPR023803">
    <property type="entry name" value="Ribosomal_bS16_dom_sf"/>
</dbReference>
<dbReference type="GO" id="GO:0005737">
    <property type="term" value="C:cytoplasm"/>
    <property type="evidence" value="ECO:0007669"/>
    <property type="project" value="UniProtKB-ARBA"/>
</dbReference>
<dbReference type="EMBL" id="CP020921">
    <property type="protein sequence ID" value="AWB10224.1"/>
    <property type="molecule type" value="Genomic_DNA"/>
</dbReference>
<gene>
    <name evidence="3" type="primary">rpsP</name>
    <name evidence="4" type="ORF">TDSAC_0867</name>
</gene>
<organism evidence="4 5">
    <name type="scientific">Thermodesulfobium acidiphilum</name>
    <dbReference type="NCBI Taxonomy" id="1794699"/>
    <lineage>
        <taxon>Bacteria</taxon>
        <taxon>Pseudomonadati</taxon>
        <taxon>Thermodesulfobiota</taxon>
        <taxon>Thermodesulfobiia</taxon>
        <taxon>Thermodesulfobiales</taxon>
        <taxon>Thermodesulfobiaceae</taxon>
        <taxon>Thermodesulfobium</taxon>
    </lineage>
</organism>
<evidence type="ECO:0000256" key="2">
    <source>
        <dbReference type="ARBA" id="ARBA00023274"/>
    </source>
</evidence>
<comment type="similarity">
    <text evidence="3">Belongs to the bacterial ribosomal protein bS16 family.</text>
</comment>
<proteinExistence type="inferred from homology"/>
<keyword evidence="1 3" id="KW-0689">Ribosomal protein</keyword>
<accession>A0A2R4W0I2</accession>
<dbReference type="OrthoDB" id="9807878at2"/>
<dbReference type="GO" id="GO:0003735">
    <property type="term" value="F:structural constituent of ribosome"/>
    <property type="evidence" value="ECO:0007669"/>
    <property type="project" value="InterPro"/>
</dbReference>
<name>A0A2R4W0I2_THEAF</name>
<dbReference type="Proteomes" id="UP000244792">
    <property type="component" value="Chromosome"/>
</dbReference>
<dbReference type="KEGG" id="taci:TDSAC_0867"/>
<dbReference type="AlphaFoldDB" id="A0A2R4W0I2"/>
<dbReference type="HAMAP" id="MF_00385">
    <property type="entry name" value="Ribosomal_bS16"/>
    <property type="match status" value="1"/>
</dbReference>
<dbReference type="Gene3D" id="3.30.1320.10">
    <property type="match status" value="1"/>
</dbReference>
<evidence type="ECO:0000313" key="5">
    <source>
        <dbReference type="Proteomes" id="UP000244792"/>
    </source>
</evidence>
<reference evidence="4 5" key="1">
    <citation type="submission" date="2017-04" db="EMBL/GenBank/DDBJ databases">
        <title>Genomic insights into metabolism of Thermodesulfobium acidiphilum.</title>
        <authorList>
            <person name="Toshchakov S.V."/>
            <person name="Frolov E.N."/>
            <person name="Kublanov I.V."/>
            <person name="Samarov N.I."/>
            <person name="Novikov A."/>
            <person name="Lebedinsky A.V."/>
            <person name="Bonch-Osmolovskaya E.A."/>
            <person name="Chernyh N.A."/>
        </authorList>
    </citation>
    <scope>NUCLEOTIDE SEQUENCE [LARGE SCALE GENOMIC DNA]</scope>
    <source>
        <strain evidence="4 5">3127-1</strain>
    </source>
</reference>
<sequence>MVRIRLQRVGSKNRPLYRIVVAEKRDPLNGKTQDVIGFYNPLPEKALFKIDVEKYNNYISKGAKPSETVEKLFAKFINSKG</sequence>
<keyword evidence="2 3" id="KW-0687">Ribonucleoprotein</keyword>
<dbReference type="NCBIfam" id="TIGR00002">
    <property type="entry name" value="S16"/>
    <property type="match status" value="1"/>
</dbReference>
<keyword evidence="5" id="KW-1185">Reference proteome</keyword>
<dbReference type="RefSeq" id="WP_108309041.1">
    <property type="nucleotide sequence ID" value="NZ_CP020921.1"/>
</dbReference>
<evidence type="ECO:0000256" key="3">
    <source>
        <dbReference type="HAMAP-Rule" id="MF_00385"/>
    </source>
</evidence>